<accession>A0A829HIW5</accession>
<dbReference type="GeneID" id="99061752"/>
<dbReference type="Proteomes" id="UP000014523">
    <property type="component" value="Unassembled WGS sequence"/>
</dbReference>
<dbReference type="EMBL" id="ATGG01000011">
    <property type="protein sequence ID" value="EPF88002.1"/>
    <property type="molecule type" value="Genomic_DNA"/>
</dbReference>
<proteinExistence type="predicted"/>
<protein>
    <recommendedName>
        <fullName evidence="3">Protein ActB</fullName>
    </recommendedName>
</protein>
<evidence type="ECO:0008006" key="3">
    <source>
        <dbReference type="Google" id="ProtNLM"/>
    </source>
</evidence>
<dbReference type="RefSeq" id="WP_016540230.1">
    <property type="nucleotide sequence ID" value="NZ_ASQH01000001.1"/>
</dbReference>
<dbReference type="AlphaFoldDB" id="A0A829HIW5"/>
<name>A0A829HIW5_9GAMM</name>
<evidence type="ECO:0000313" key="1">
    <source>
        <dbReference type="EMBL" id="EPF88002.1"/>
    </source>
</evidence>
<reference evidence="1 2" key="1">
    <citation type="submission" date="2013-06" db="EMBL/GenBank/DDBJ databases">
        <title>The Genome Sequence of Acinetobacter gyllenbergii CIP 110306.</title>
        <authorList>
            <consortium name="The Broad Institute Genome Sequencing Platform"/>
            <consortium name="The Broad Institute Genome Sequencing Center for Infectious Disease"/>
            <person name="Cerqueira G."/>
            <person name="Feldgarden M."/>
            <person name="Courvalin P."/>
            <person name="Perichon B."/>
            <person name="Grillot-Courvalin C."/>
            <person name="Clermont D."/>
            <person name="Rocha E."/>
            <person name="Yoon E.-J."/>
            <person name="Nemec A."/>
            <person name="Young S.K."/>
            <person name="Zeng Q."/>
            <person name="Gargeya S."/>
            <person name="Fitzgerald M."/>
            <person name="Abouelleil A."/>
            <person name="Alvarado L."/>
            <person name="Berlin A.M."/>
            <person name="Chapman S.B."/>
            <person name="Dewar J."/>
            <person name="Goldberg J."/>
            <person name="Griggs A."/>
            <person name="Gujja S."/>
            <person name="Hansen M."/>
            <person name="Howarth C."/>
            <person name="Imamovic A."/>
            <person name="Larimer J."/>
            <person name="McCowan C."/>
            <person name="Murphy C."/>
            <person name="Pearson M."/>
            <person name="Priest M."/>
            <person name="Roberts A."/>
            <person name="Saif S."/>
            <person name="Shea T."/>
            <person name="Sykes S."/>
            <person name="Wortman J."/>
            <person name="Nusbaum C."/>
            <person name="Birren B."/>
        </authorList>
    </citation>
    <scope>NUCLEOTIDE SEQUENCE [LARGE SCALE GENOMIC DNA]</scope>
    <source>
        <strain evidence="1 2">CIP 110306</strain>
    </source>
</reference>
<gene>
    <name evidence="1" type="ORF">F957_01289</name>
</gene>
<sequence>MSLSINEMHILDMRFAAHVSVAEFEQWLTHIQQYFEQKRSFVLIMQTEPNTEFPEEYRVIQGKWYKQYKQDFYQYCLGLARIAQDEADRIRLDTPALQKAWHVPYFVSLEKTDAVQWAMQRYL</sequence>
<comment type="caution">
    <text evidence="1">The sequence shown here is derived from an EMBL/GenBank/DDBJ whole genome shotgun (WGS) entry which is preliminary data.</text>
</comment>
<keyword evidence="2" id="KW-1185">Reference proteome</keyword>
<organism evidence="1 2">
    <name type="scientific">Acinetobacter gyllenbergii CIP 110306 = MTCC 11365</name>
    <dbReference type="NCBI Taxonomy" id="1217657"/>
    <lineage>
        <taxon>Bacteria</taxon>
        <taxon>Pseudomonadati</taxon>
        <taxon>Pseudomonadota</taxon>
        <taxon>Gammaproteobacteria</taxon>
        <taxon>Moraxellales</taxon>
        <taxon>Moraxellaceae</taxon>
        <taxon>Acinetobacter</taxon>
    </lineage>
</organism>
<evidence type="ECO:0000313" key="2">
    <source>
        <dbReference type="Proteomes" id="UP000014523"/>
    </source>
</evidence>